<reference evidence="7" key="1">
    <citation type="submission" date="2017-01" db="EMBL/GenBank/DDBJ databases">
        <authorList>
            <person name="Varghese N."/>
            <person name="Submissions S."/>
        </authorList>
    </citation>
    <scope>NUCLEOTIDE SEQUENCE [LARGE SCALE GENOMIC DNA]</scope>
    <source>
        <strain evidence="7">DSM 46698</strain>
    </source>
</reference>
<name>A0A1N7KHI3_9BACT</name>
<comment type="similarity">
    <text evidence="1">Belongs to the glycosyltransferase 2 family.</text>
</comment>
<feature type="transmembrane region" description="Helical" evidence="4">
    <location>
        <begin position="266"/>
        <end position="286"/>
    </location>
</feature>
<dbReference type="InterPro" id="IPR001173">
    <property type="entry name" value="Glyco_trans_2-like"/>
</dbReference>
<dbReference type="EMBL" id="FTOP01000002">
    <property type="protein sequence ID" value="SIS61071.1"/>
    <property type="molecule type" value="Genomic_DNA"/>
</dbReference>
<dbReference type="Gene3D" id="3.90.550.10">
    <property type="entry name" value="Spore Coat Polysaccharide Biosynthesis Protein SpsA, Chain A"/>
    <property type="match status" value="1"/>
</dbReference>
<feature type="domain" description="Glycosyltransferase 2-like" evidence="5">
    <location>
        <begin position="9"/>
        <end position="153"/>
    </location>
</feature>
<dbReference type="AlphaFoldDB" id="A0A1N7KHI3"/>
<evidence type="ECO:0000256" key="4">
    <source>
        <dbReference type="SAM" id="Phobius"/>
    </source>
</evidence>
<proteinExistence type="inferred from homology"/>
<dbReference type="Pfam" id="PF00535">
    <property type="entry name" value="Glycos_transf_2"/>
    <property type="match status" value="1"/>
</dbReference>
<dbReference type="STRING" id="529505.SAMN05421761_10286"/>
<sequence>MIKYPSVAIIIINWNNYEDTEKCLDSLKMCNYPNFKSIVVDNDSKDGSGLALEKKYKDFSDFIFSETNLGFSGGNNLGIKHAMNENYEYILELNNDTEVEPDFLNILVESVDNRPDYGAVQPLIFYNTPNRHLIWNGGGKYIKALGLSITKFKNEVKSKKIYPSDTEWITGCAFLIKSKVLKKTGLLREFYFFGSFEDVDLSIRIKNQGYKLWFEPKAEIYHSVGSSSKTKVKGKEGFLNPQFHYLTQRNQMIFINHHTPTIFKPVAVLTQVIKLLAYSLYFLVLWRPIKLKMVWKGFKDGLFKTYHD</sequence>
<evidence type="ECO:0000256" key="1">
    <source>
        <dbReference type="ARBA" id="ARBA00006739"/>
    </source>
</evidence>
<dbReference type="PANTHER" id="PTHR43179:SF12">
    <property type="entry name" value="GALACTOFURANOSYLTRANSFERASE GLFT2"/>
    <property type="match status" value="1"/>
</dbReference>
<organism evidence="6 7">
    <name type="scientific">Belliella pelovolcani</name>
    <dbReference type="NCBI Taxonomy" id="529505"/>
    <lineage>
        <taxon>Bacteria</taxon>
        <taxon>Pseudomonadati</taxon>
        <taxon>Bacteroidota</taxon>
        <taxon>Cytophagia</taxon>
        <taxon>Cytophagales</taxon>
        <taxon>Cyclobacteriaceae</taxon>
        <taxon>Belliella</taxon>
    </lineage>
</organism>
<evidence type="ECO:0000256" key="3">
    <source>
        <dbReference type="ARBA" id="ARBA00022679"/>
    </source>
</evidence>
<keyword evidence="7" id="KW-1185">Reference proteome</keyword>
<accession>A0A1N7KHI3</accession>
<keyword evidence="4" id="KW-0472">Membrane</keyword>
<dbReference type="PANTHER" id="PTHR43179">
    <property type="entry name" value="RHAMNOSYLTRANSFERASE WBBL"/>
    <property type="match status" value="1"/>
</dbReference>
<keyword evidence="4" id="KW-0812">Transmembrane</keyword>
<evidence type="ECO:0000256" key="2">
    <source>
        <dbReference type="ARBA" id="ARBA00022676"/>
    </source>
</evidence>
<dbReference type="GO" id="GO:0016757">
    <property type="term" value="F:glycosyltransferase activity"/>
    <property type="evidence" value="ECO:0007669"/>
    <property type="project" value="UniProtKB-KW"/>
</dbReference>
<evidence type="ECO:0000259" key="5">
    <source>
        <dbReference type="Pfam" id="PF00535"/>
    </source>
</evidence>
<dbReference type="OrthoDB" id="9771846at2"/>
<dbReference type="Proteomes" id="UP000186026">
    <property type="component" value="Unassembled WGS sequence"/>
</dbReference>
<dbReference type="RefSeq" id="WP_076498313.1">
    <property type="nucleotide sequence ID" value="NZ_FTOP01000002.1"/>
</dbReference>
<keyword evidence="3" id="KW-0808">Transferase</keyword>
<dbReference type="InterPro" id="IPR029044">
    <property type="entry name" value="Nucleotide-diphossugar_trans"/>
</dbReference>
<evidence type="ECO:0000313" key="6">
    <source>
        <dbReference type="EMBL" id="SIS61071.1"/>
    </source>
</evidence>
<protein>
    <recommendedName>
        <fullName evidence="5">Glycosyltransferase 2-like domain-containing protein</fullName>
    </recommendedName>
</protein>
<evidence type="ECO:0000313" key="7">
    <source>
        <dbReference type="Proteomes" id="UP000186026"/>
    </source>
</evidence>
<keyword evidence="4" id="KW-1133">Transmembrane helix</keyword>
<dbReference type="CDD" id="cd04186">
    <property type="entry name" value="GT_2_like_c"/>
    <property type="match status" value="1"/>
</dbReference>
<keyword evidence="2" id="KW-0328">Glycosyltransferase</keyword>
<gene>
    <name evidence="6" type="ORF">SAMN05421761_10286</name>
</gene>
<dbReference type="SUPFAM" id="SSF53448">
    <property type="entry name" value="Nucleotide-diphospho-sugar transferases"/>
    <property type="match status" value="1"/>
</dbReference>